<evidence type="ECO:0000259" key="3">
    <source>
        <dbReference type="PROSITE" id="PS50018"/>
    </source>
</evidence>
<evidence type="ECO:0000313" key="4">
    <source>
        <dbReference type="EMBL" id="KAK9721494.1"/>
    </source>
</evidence>
<gene>
    <name evidence="4" type="ORF">K7432_003375</name>
</gene>
<evidence type="ECO:0000256" key="2">
    <source>
        <dbReference type="SAM" id="MobiDB-lite"/>
    </source>
</evidence>
<keyword evidence="5" id="KW-1185">Reference proteome</keyword>
<accession>A0ABR2W682</accession>
<proteinExistence type="predicted"/>
<dbReference type="SUPFAM" id="SSF48350">
    <property type="entry name" value="GTPase activation domain, GAP"/>
    <property type="match status" value="1"/>
</dbReference>
<comment type="caution">
    <text evidence="4">The sequence shown here is derived from an EMBL/GenBank/DDBJ whole genome shotgun (WGS) entry which is preliminary data.</text>
</comment>
<evidence type="ECO:0000256" key="1">
    <source>
        <dbReference type="ARBA" id="ARBA00022468"/>
    </source>
</evidence>
<dbReference type="EMBL" id="JASJQH010006978">
    <property type="protein sequence ID" value="KAK9721494.1"/>
    <property type="molecule type" value="Genomic_DNA"/>
</dbReference>
<name>A0ABR2W682_9FUNG</name>
<feature type="region of interest" description="Disordered" evidence="2">
    <location>
        <begin position="1"/>
        <end position="23"/>
    </location>
</feature>
<dbReference type="SMART" id="SM00323">
    <property type="entry name" value="RasGAP"/>
    <property type="match status" value="1"/>
</dbReference>
<dbReference type="Proteomes" id="UP001479436">
    <property type="component" value="Unassembled WGS sequence"/>
</dbReference>
<dbReference type="PANTHER" id="PTHR10194">
    <property type="entry name" value="RAS GTPASE-ACTIVATING PROTEINS"/>
    <property type="match status" value="1"/>
</dbReference>
<feature type="domain" description="Ras-GAP" evidence="3">
    <location>
        <begin position="109"/>
        <end position="374"/>
    </location>
</feature>
<reference evidence="4 5" key="1">
    <citation type="submission" date="2023-04" db="EMBL/GenBank/DDBJ databases">
        <title>Genome of Basidiobolus ranarum AG-B5.</title>
        <authorList>
            <person name="Stajich J.E."/>
            <person name="Carter-House D."/>
            <person name="Gryganskyi A."/>
        </authorList>
    </citation>
    <scope>NUCLEOTIDE SEQUENCE [LARGE SCALE GENOMIC DNA]</scope>
    <source>
        <strain evidence="4 5">AG-B5</strain>
    </source>
</reference>
<dbReference type="InterPro" id="IPR001936">
    <property type="entry name" value="RasGAP_dom"/>
</dbReference>
<dbReference type="InterPro" id="IPR008936">
    <property type="entry name" value="Rho_GTPase_activation_prot"/>
</dbReference>
<feature type="compositionally biased region" description="Polar residues" evidence="2">
    <location>
        <begin position="1"/>
        <end position="13"/>
    </location>
</feature>
<keyword evidence="1" id="KW-0343">GTPase activation</keyword>
<dbReference type="PANTHER" id="PTHR10194:SF60">
    <property type="entry name" value="RAS GTPASE-ACTIVATING PROTEIN RASKOL"/>
    <property type="match status" value="1"/>
</dbReference>
<dbReference type="InterPro" id="IPR039360">
    <property type="entry name" value="Ras_GTPase"/>
</dbReference>
<organism evidence="4 5">
    <name type="scientific">Basidiobolus ranarum</name>
    <dbReference type="NCBI Taxonomy" id="34480"/>
    <lineage>
        <taxon>Eukaryota</taxon>
        <taxon>Fungi</taxon>
        <taxon>Fungi incertae sedis</taxon>
        <taxon>Zoopagomycota</taxon>
        <taxon>Entomophthoromycotina</taxon>
        <taxon>Basidiobolomycetes</taxon>
        <taxon>Basidiobolales</taxon>
        <taxon>Basidiobolaceae</taxon>
        <taxon>Basidiobolus</taxon>
    </lineage>
</organism>
<dbReference type="PROSITE" id="PS50018">
    <property type="entry name" value="RAS_GTPASE_ACTIV_2"/>
    <property type="match status" value="1"/>
</dbReference>
<dbReference type="Pfam" id="PF00616">
    <property type="entry name" value="RasGAP"/>
    <property type="match status" value="1"/>
</dbReference>
<dbReference type="Gene3D" id="1.10.506.10">
    <property type="entry name" value="GTPase Activation - p120gap, domain 1"/>
    <property type="match status" value="1"/>
</dbReference>
<protein>
    <recommendedName>
        <fullName evidence="3">Ras-GAP domain-containing protein</fullName>
    </recommendedName>
</protein>
<evidence type="ECO:0000313" key="5">
    <source>
        <dbReference type="Proteomes" id="UP001479436"/>
    </source>
</evidence>
<sequence>MAGPTSEVNSQFSRNREREPVSRLRASIQRQGHRLSLFVNKPLTREHSFKSTNPPSSTGYYSKQIGDLLMADDFKLLVAICQTPIGGDSAAHFAKSIISWLKQEDSSWLELFLKRILKQKMTENYAKGFDASDTLRENCMTTKLMNSFLWYEGQDYLVDSLHRTILSIHSFALNCEIDGFRLGREYSSEEIEEHKDYLEKACVMLLASMVGNQHKMPASFRRLCHFMKTEIENTWGPMAAKPRTESDELKSNRTSIAMGNYWKRLSSEIATSISKTGNYMMYPSKGDELDQKRPRSEIYYSTGKENKFSRNSGSWKQDAMMSASEKAVGSLLFLRFFIPAIISPDHYSLVNESVTPEERRGFLLCAKVLTGMCNNVDFGKKEAYIRIMNPFIHEYRAMIKSFVKFASASSLGGNRKRPDLEEIQGASNPGLSKIGASEEMIDFLSSNMSKIEKDLQAAAQLFCTNEANHILSTLASLKMLVAESVRERQSEQAAKQPASQPSSMYRLIRKFGFFQSKPKTEELSKDNRIDEYVAPKITQRASPSIASQRYTSWT</sequence>